<dbReference type="EMBL" id="MH281629">
    <property type="protein sequence ID" value="AYR06195.1"/>
    <property type="molecule type" value="Genomic_DNA"/>
</dbReference>
<dbReference type="SMART" id="SM00915">
    <property type="entry name" value="Jacalin"/>
    <property type="match status" value="1"/>
</dbReference>
<dbReference type="InterPro" id="IPR001229">
    <property type="entry name" value="Jacalin-like_lectin_dom"/>
</dbReference>
<dbReference type="AlphaFoldDB" id="A0A3G3MH90"/>
<dbReference type="SUPFAM" id="SSF51101">
    <property type="entry name" value="Mannose-binding lectins"/>
    <property type="match status" value="1"/>
</dbReference>
<keyword evidence="2" id="KW-0934">Plastid</keyword>
<protein>
    <submittedName>
        <fullName evidence="2">Griffithsin</fullName>
    </submittedName>
</protein>
<dbReference type="PROSITE" id="PS51752">
    <property type="entry name" value="JACALIN_LECTIN"/>
    <property type="match status" value="1"/>
</dbReference>
<name>A0A3G3MH90_9FLOR</name>
<reference evidence="2" key="1">
    <citation type="journal article" date="2018" name="Genome Biol. Evol.">
        <title>Mitochondrial and Plastid Genomes from Coralline Red Algae Provide Insights into the Incongruent Evolutionary Histories of Organelles.</title>
        <authorList>
            <person name="Lee J."/>
            <person name="Song H.J."/>
            <person name="In Park S."/>
            <person name="Lee Y.M."/>
            <person name="Jeong S.Y."/>
            <person name="Oh Cho T."/>
            <person name="Kim J.H."/>
            <person name="Choi H.G."/>
            <person name="Choi C.G."/>
            <person name="Nelson W.A."/>
            <person name="Fredericq S."/>
            <person name="Bhattacharya D."/>
            <person name="Su Yoon H."/>
        </authorList>
    </citation>
    <scope>NUCLEOTIDE SEQUENCE</scope>
</reference>
<dbReference type="Gene3D" id="2.100.10.30">
    <property type="entry name" value="Jacalin-like lectin domain"/>
    <property type="match status" value="1"/>
</dbReference>
<evidence type="ECO:0000313" key="2">
    <source>
        <dbReference type="EMBL" id="AYR06195.1"/>
    </source>
</evidence>
<proteinExistence type="predicted"/>
<evidence type="ECO:0000259" key="1">
    <source>
        <dbReference type="PROSITE" id="PS51752"/>
    </source>
</evidence>
<feature type="domain" description="Jacalin-type lectin" evidence="1">
    <location>
        <begin position="1"/>
        <end position="121"/>
    </location>
</feature>
<dbReference type="InterPro" id="IPR036404">
    <property type="entry name" value="Jacalin-like_lectin_dom_sf"/>
</dbReference>
<geneLocation type="plastid" evidence="2"/>
<accession>A0A3G3MH90</accession>
<dbReference type="Pfam" id="PF01419">
    <property type="entry name" value="Jacalin"/>
    <property type="match status" value="1"/>
</dbReference>
<sequence>MTSVTLGGEGGRPFPSYNPRTIGGRSGAYIDQLTINGQVHGGQGGSPTSTFTFSDNEYIDSITVRHGLYIDSFSFTTSEGRRWGPYGGSGGSSTTIKNICVVGIAGRSGRFIDQLKIHYLY</sequence>
<organism evidence="2">
    <name type="scientific">Renouxia sp</name>
    <dbReference type="NCBI Taxonomy" id="2485823"/>
    <lineage>
        <taxon>Eukaryota</taxon>
        <taxon>Rhodophyta</taxon>
        <taxon>Florideophyceae</taxon>
        <taxon>Corallinophycidae</taxon>
        <taxon>Rhodogorgonales</taxon>
        <taxon>Rhodogorgonaceae</taxon>
        <taxon>Renouxia</taxon>
    </lineage>
</organism>
<dbReference type="SMR" id="A0A3G3MH90"/>